<organism evidence="1 2">
    <name type="scientific">Halapricum desulfuricans</name>
    <dbReference type="NCBI Taxonomy" id="2841257"/>
    <lineage>
        <taxon>Archaea</taxon>
        <taxon>Methanobacteriati</taxon>
        <taxon>Methanobacteriota</taxon>
        <taxon>Stenosarchaea group</taxon>
        <taxon>Halobacteria</taxon>
        <taxon>Halobacteriales</taxon>
        <taxon>Haloarculaceae</taxon>
        <taxon>Halapricum</taxon>
    </lineage>
</organism>
<dbReference type="EMBL" id="CP064787">
    <property type="protein sequence ID" value="QSG04912.1"/>
    <property type="molecule type" value="Genomic_DNA"/>
</dbReference>
<evidence type="ECO:0000313" key="1">
    <source>
        <dbReference type="EMBL" id="QSG04912.1"/>
    </source>
</evidence>
<accession>A0A897MWE9</accession>
<reference evidence="1" key="1">
    <citation type="submission" date="2020-11" db="EMBL/GenBank/DDBJ databases">
        <title>Carbohydrate-dependent, anaerobic sulfur respiration: A novel catabolism in halophilic archaea.</title>
        <authorList>
            <person name="Sorokin D.Y."/>
            <person name="Messina E."/>
            <person name="Smedile F."/>
            <person name="La Cono V."/>
            <person name="Hallsworth J.E."/>
            <person name="Yakimov M.M."/>
        </authorList>
    </citation>
    <scope>NUCLEOTIDE SEQUENCE</scope>
    <source>
        <strain evidence="1">HSR12-1</strain>
    </source>
</reference>
<name>A0A897MWE9_9EURY</name>
<dbReference type="Proteomes" id="UP000663525">
    <property type="component" value="Chromosome"/>
</dbReference>
<protein>
    <submittedName>
        <fullName evidence="1">Uncharacterized protein</fullName>
    </submittedName>
</protein>
<dbReference type="AlphaFoldDB" id="A0A897MWE9"/>
<evidence type="ECO:0000313" key="2">
    <source>
        <dbReference type="Proteomes" id="UP000663525"/>
    </source>
</evidence>
<sequence length="59" mass="6532">MSVALTRAKLSFAHQKLEEFLGTVTVSTGRSKIFVITRDEVSRTTSIRAIPTLMQQAHA</sequence>
<gene>
    <name evidence="1" type="ORF">HSR121_0557</name>
</gene>
<proteinExistence type="predicted"/>